<dbReference type="KEGG" id="foc:113211625"/>
<dbReference type="SUPFAM" id="SSF103473">
    <property type="entry name" value="MFS general substrate transporter"/>
    <property type="match status" value="1"/>
</dbReference>
<dbReference type="PANTHER" id="PTHR23294:SF0">
    <property type="entry name" value="UNC93-LIKE PROTEIN MFSD11"/>
    <property type="match status" value="1"/>
</dbReference>
<feature type="transmembrane region" description="Helical" evidence="9">
    <location>
        <begin position="7"/>
        <end position="25"/>
    </location>
</feature>
<dbReference type="InterPro" id="IPR051617">
    <property type="entry name" value="UNC-93-like_regulator"/>
</dbReference>
<dbReference type="Pfam" id="PF05978">
    <property type="entry name" value="UNC-93"/>
    <property type="match status" value="1"/>
</dbReference>
<dbReference type="Proteomes" id="UP000504606">
    <property type="component" value="Unplaced"/>
</dbReference>
<feature type="transmembrane region" description="Helical" evidence="9">
    <location>
        <begin position="170"/>
        <end position="189"/>
    </location>
</feature>
<evidence type="ECO:0000256" key="1">
    <source>
        <dbReference type="ARBA" id="ARBA00004141"/>
    </source>
</evidence>
<dbReference type="InterPro" id="IPR036259">
    <property type="entry name" value="MFS_trans_sf"/>
</dbReference>
<keyword evidence="6" id="KW-0325">Glycoprotein</keyword>
<dbReference type="InterPro" id="IPR010291">
    <property type="entry name" value="Ion_channel_UNC-93"/>
</dbReference>
<keyword evidence="4 9" id="KW-1133">Transmembrane helix</keyword>
<evidence type="ECO:0000313" key="10">
    <source>
        <dbReference type="Proteomes" id="UP000504606"/>
    </source>
</evidence>
<evidence type="ECO:0000256" key="5">
    <source>
        <dbReference type="ARBA" id="ARBA00023136"/>
    </source>
</evidence>
<feature type="transmembrane region" description="Helical" evidence="9">
    <location>
        <begin position="45"/>
        <end position="65"/>
    </location>
</feature>
<dbReference type="Gene3D" id="1.20.1250.20">
    <property type="entry name" value="MFS general substrate transporter like domains"/>
    <property type="match status" value="1"/>
</dbReference>
<sequence>MNRADLNVILLGFGFMFVFTAFQTMGNIEQTVLQSITDDDPSFTGTGYTSLAVIYAVFAVCNWAAPSIISVIGPRAAICLGAVTYGFFISTFLYPSTWLLYVSSAVIGFGAAIIWTGQGNYLTLNSTKETISRNSGVFWAMLQCSMFFGNIFVVFVFSGKTHIDEATRKLVFSVLLGVAALGLVFVLLLRPAVVADLSDESFSVCMYE</sequence>
<name>A0A9C6WSC1_FRAOC</name>
<dbReference type="GeneID" id="113211625"/>
<keyword evidence="5 9" id="KW-0472">Membrane</keyword>
<evidence type="ECO:0000256" key="3">
    <source>
        <dbReference type="ARBA" id="ARBA00022692"/>
    </source>
</evidence>
<evidence type="ECO:0000313" key="11">
    <source>
        <dbReference type="RefSeq" id="XP_052126377.1"/>
    </source>
</evidence>
<evidence type="ECO:0000256" key="8">
    <source>
        <dbReference type="ARBA" id="ARBA00041910"/>
    </source>
</evidence>
<dbReference type="GO" id="GO:0016020">
    <property type="term" value="C:membrane"/>
    <property type="evidence" value="ECO:0007669"/>
    <property type="project" value="UniProtKB-SubCell"/>
</dbReference>
<evidence type="ECO:0000256" key="2">
    <source>
        <dbReference type="ARBA" id="ARBA00009172"/>
    </source>
</evidence>
<gene>
    <name evidence="11" type="primary">LOC113211625</name>
</gene>
<evidence type="ECO:0000256" key="9">
    <source>
        <dbReference type="SAM" id="Phobius"/>
    </source>
</evidence>
<evidence type="ECO:0000256" key="6">
    <source>
        <dbReference type="ARBA" id="ARBA00023180"/>
    </source>
</evidence>
<evidence type="ECO:0000256" key="4">
    <source>
        <dbReference type="ARBA" id="ARBA00022989"/>
    </source>
</evidence>
<dbReference type="RefSeq" id="XP_052126377.1">
    <property type="nucleotide sequence ID" value="XM_052270417.1"/>
</dbReference>
<reference evidence="11" key="1">
    <citation type="submission" date="2025-08" db="UniProtKB">
        <authorList>
            <consortium name="RefSeq"/>
        </authorList>
    </citation>
    <scope>IDENTIFICATION</scope>
    <source>
        <tissue evidence="11">Whole organism</tissue>
    </source>
</reference>
<comment type="subcellular location">
    <subcellularLocation>
        <location evidence="1">Membrane</location>
        <topology evidence="1">Multi-pass membrane protein</topology>
    </subcellularLocation>
</comment>
<dbReference type="OrthoDB" id="196103at2759"/>
<feature type="transmembrane region" description="Helical" evidence="9">
    <location>
        <begin position="98"/>
        <end position="116"/>
    </location>
</feature>
<dbReference type="PANTHER" id="PTHR23294">
    <property type="entry name" value="ET TRANSLATION PRODUCT-RELATED"/>
    <property type="match status" value="1"/>
</dbReference>
<keyword evidence="10" id="KW-1185">Reference proteome</keyword>
<proteinExistence type="inferred from homology"/>
<accession>A0A9C6WSC1</accession>
<keyword evidence="3 9" id="KW-0812">Transmembrane</keyword>
<organism evidence="10 11">
    <name type="scientific">Frankliniella occidentalis</name>
    <name type="common">Western flower thrips</name>
    <name type="synonym">Euthrips occidentalis</name>
    <dbReference type="NCBI Taxonomy" id="133901"/>
    <lineage>
        <taxon>Eukaryota</taxon>
        <taxon>Metazoa</taxon>
        <taxon>Ecdysozoa</taxon>
        <taxon>Arthropoda</taxon>
        <taxon>Hexapoda</taxon>
        <taxon>Insecta</taxon>
        <taxon>Pterygota</taxon>
        <taxon>Neoptera</taxon>
        <taxon>Paraneoptera</taxon>
        <taxon>Thysanoptera</taxon>
        <taxon>Terebrantia</taxon>
        <taxon>Thripoidea</taxon>
        <taxon>Thripidae</taxon>
        <taxon>Frankliniella</taxon>
    </lineage>
</organism>
<comment type="similarity">
    <text evidence="2">Belongs to the unc-93 family.</text>
</comment>
<protein>
    <recommendedName>
        <fullName evidence="7">UNC93-like protein MFSD11</fullName>
    </recommendedName>
    <alternativeName>
        <fullName evidence="8">Major facilitator superfamily domain-containing protein 11</fullName>
    </alternativeName>
</protein>
<evidence type="ECO:0000256" key="7">
    <source>
        <dbReference type="ARBA" id="ARBA00040302"/>
    </source>
</evidence>
<feature type="transmembrane region" description="Helical" evidence="9">
    <location>
        <begin position="137"/>
        <end position="158"/>
    </location>
</feature>
<dbReference type="AlphaFoldDB" id="A0A9C6WSC1"/>